<feature type="region of interest" description="Disordered" evidence="6">
    <location>
        <begin position="155"/>
        <end position="206"/>
    </location>
</feature>
<feature type="compositionally biased region" description="Basic residues" evidence="6">
    <location>
        <begin position="119"/>
        <end position="130"/>
    </location>
</feature>
<dbReference type="SMART" id="SM00774">
    <property type="entry name" value="WRKY"/>
    <property type="match status" value="1"/>
</dbReference>
<proteinExistence type="predicted"/>
<dbReference type="OrthoDB" id="771376at2759"/>
<feature type="region of interest" description="Disordered" evidence="6">
    <location>
        <begin position="48"/>
        <end position="135"/>
    </location>
</feature>
<dbReference type="SUPFAM" id="SSF118290">
    <property type="entry name" value="WRKY DNA-binding domain"/>
    <property type="match status" value="2"/>
</dbReference>
<name>A0A834G3L3_RHOSS</name>
<comment type="caution">
    <text evidence="8">The sequence shown here is derived from an EMBL/GenBank/DDBJ whole genome shotgun (WGS) entry which is preliminary data.</text>
</comment>
<dbReference type="PROSITE" id="PS50811">
    <property type="entry name" value="WRKY"/>
    <property type="match status" value="2"/>
</dbReference>
<sequence length="471" mass="51889">MDDDKHRVDPGITESNWTTSFGQLDSDSAYFFGNDRESSVLAEFGWNFRPPRALSGSTGEASSNYAEINPIGGAEEKQETPAAATAAIPSVSSSSTEDLPEKSTASGSSDKAQQETSSKVKKKGQKRIRQPRVAFMTKSEVDHLEDGYRWRKYGQKAVKNSPFPRREKRKGNQRRRRGADERRRRGADEGSRGESGKKEFREGEEERESEEESLWLSTGGLFQILRLGADFVWQITIGFLGCQRAVLLARLFSGGSAVGSSAFRLMARVLSGSDGAVGCPILSQRQDVASAAVWVCFGFSFLHRGWPVVAIGIAPVNRPKNWIENDRSYYRCTNSKCTVKKRVERSSEDPTIVITTYEGQHCHHTVGFPRGGGGGVGLITAHEAAAFASQFTTPPPPPSPQPSAFQFYYPRIPYPQQTSPSSMPQSYQHLAHEARGSSRSFQEEPAESNPDQIPMDDGLLGDIVPPGMRNR</sequence>
<dbReference type="PANTHER" id="PTHR31221:SF334">
    <property type="entry name" value="WRKY TRANSCRIPTION FACTOR 57-RELATED"/>
    <property type="match status" value="1"/>
</dbReference>
<dbReference type="AlphaFoldDB" id="A0A834G3L3"/>
<feature type="compositionally biased region" description="Polar residues" evidence="6">
    <location>
        <begin position="90"/>
        <end position="117"/>
    </location>
</feature>
<keyword evidence="5" id="KW-0539">Nucleus</keyword>
<dbReference type="InterPro" id="IPR036576">
    <property type="entry name" value="WRKY_dom_sf"/>
</dbReference>
<protein>
    <recommendedName>
        <fullName evidence="7">WRKY domain-containing protein</fullName>
    </recommendedName>
</protein>
<evidence type="ECO:0000256" key="1">
    <source>
        <dbReference type="ARBA" id="ARBA00004123"/>
    </source>
</evidence>
<feature type="compositionally biased region" description="Low complexity" evidence="6">
    <location>
        <begin position="414"/>
        <end position="428"/>
    </location>
</feature>
<feature type="compositionally biased region" description="Polar residues" evidence="6">
    <location>
        <begin position="55"/>
        <end position="66"/>
    </location>
</feature>
<evidence type="ECO:0000256" key="5">
    <source>
        <dbReference type="ARBA" id="ARBA00023242"/>
    </source>
</evidence>
<evidence type="ECO:0000256" key="4">
    <source>
        <dbReference type="ARBA" id="ARBA00023163"/>
    </source>
</evidence>
<dbReference type="Proteomes" id="UP000626092">
    <property type="component" value="Unassembled WGS sequence"/>
</dbReference>
<feature type="compositionally biased region" description="Basic residues" evidence="6">
    <location>
        <begin position="166"/>
        <end position="177"/>
    </location>
</feature>
<evidence type="ECO:0000313" key="9">
    <source>
        <dbReference type="Proteomes" id="UP000626092"/>
    </source>
</evidence>
<dbReference type="InterPro" id="IPR003657">
    <property type="entry name" value="WRKY_dom"/>
</dbReference>
<dbReference type="PANTHER" id="PTHR31221">
    <property type="entry name" value="WRKY TRANSCRIPTION FACTOR PROTEIN 1-RELATED"/>
    <property type="match status" value="1"/>
</dbReference>
<comment type="subcellular location">
    <subcellularLocation>
        <location evidence="1">Nucleus</location>
    </subcellularLocation>
</comment>
<evidence type="ECO:0000256" key="2">
    <source>
        <dbReference type="ARBA" id="ARBA00023015"/>
    </source>
</evidence>
<keyword evidence="9" id="KW-1185">Reference proteome</keyword>
<feature type="domain" description="WRKY" evidence="7">
    <location>
        <begin position="139"/>
        <end position="184"/>
    </location>
</feature>
<evidence type="ECO:0000256" key="6">
    <source>
        <dbReference type="SAM" id="MobiDB-lite"/>
    </source>
</evidence>
<dbReference type="EMBL" id="WJXA01000012">
    <property type="protein sequence ID" value="KAF7124148.1"/>
    <property type="molecule type" value="Genomic_DNA"/>
</dbReference>
<keyword evidence="3" id="KW-0238">DNA-binding</keyword>
<dbReference type="InterPro" id="IPR044810">
    <property type="entry name" value="WRKY_plant"/>
</dbReference>
<reference evidence="8" key="1">
    <citation type="submission" date="2019-11" db="EMBL/GenBank/DDBJ databases">
        <authorList>
            <person name="Liu Y."/>
            <person name="Hou J."/>
            <person name="Li T.-Q."/>
            <person name="Guan C.-H."/>
            <person name="Wu X."/>
            <person name="Wu H.-Z."/>
            <person name="Ling F."/>
            <person name="Zhang R."/>
            <person name="Shi X.-G."/>
            <person name="Ren J.-P."/>
            <person name="Chen E.-F."/>
            <person name="Sun J.-M."/>
        </authorList>
    </citation>
    <scope>NUCLEOTIDE SEQUENCE</scope>
    <source>
        <strain evidence="8">Adult_tree_wgs_1</strain>
        <tissue evidence="8">Leaves</tissue>
    </source>
</reference>
<dbReference type="GO" id="GO:0005634">
    <property type="term" value="C:nucleus"/>
    <property type="evidence" value="ECO:0007669"/>
    <property type="project" value="UniProtKB-SubCell"/>
</dbReference>
<evidence type="ECO:0000259" key="7">
    <source>
        <dbReference type="PROSITE" id="PS50811"/>
    </source>
</evidence>
<gene>
    <name evidence="8" type="ORF">RHSIM_Rhsim12G0134800</name>
</gene>
<dbReference type="Pfam" id="PF03106">
    <property type="entry name" value="WRKY"/>
    <property type="match status" value="2"/>
</dbReference>
<accession>A0A834G3L3</accession>
<feature type="region of interest" description="Disordered" evidence="6">
    <location>
        <begin position="414"/>
        <end position="471"/>
    </location>
</feature>
<evidence type="ECO:0000256" key="3">
    <source>
        <dbReference type="ARBA" id="ARBA00023125"/>
    </source>
</evidence>
<keyword evidence="4" id="KW-0804">Transcription</keyword>
<dbReference type="GO" id="GO:0003700">
    <property type="term" value="F:DNA-binding transcription factor activity"/>
    <property type="evidence" value="ECO:0007669"/>
    <property type="project" value="InterPro"/>
</dbReference>
<feature type="compositionally biased region" description="Basic and acidic residues" evidence="6">
    <location>
        <begin position="178"/>
        <end position="201"/>
    </location>
</feature>
<dbReference type="GO" id="GO:0043565">
    <property type="term" value="F:sequence-specific DNA binding"/>
    <property type="evidence" value="ECO:0007669"/>
    <property type="project" value="InterPro"/>
</dbReference>
<keyword evidence="2" id="KW-0805">Transcription regulation</keyword>
<feature type="region of interest" description="Disordered" evidence="6">
    <location>
        <begin position="1"/>
        <end position="20"/>
    </location>
</feature>
<organism evidence="8 9">
    <name type="scientific">Rhododendron simsii</name>
    <name type="common">Sims's rhododendron</name>
    <dbReference type="NCBI Taxonomy" id="118357"/>
    <lineage>
        <taxon>Eukaryota</taxon>
        <taxon>Viridiplantae</taxon>
        <taxon>Streptophyta</taxon>
        <taxon>Embryophyta</taxon>
        <taxon>Tracheophyta</taxon>
        <taxon>Spermatophyta</taxon>
        <taxon>Magnoliopsida</taxon>
        <taxon>eudicotyledons</taxon>
        <taxon>Gunneridae</taxon>
        <taxon>Pentapetalae</taxon>
        <taxon>asterids</taxon>
        <taxon>Ericales</taxon>
        <taxon>Ericaceae</taxon>
        <taxon>Ericoideae</taxon>
        <taxon>Rhodoreae</taxon>
        <taxon>Rhododendron</taxon>
    </lineage>
</organism>
<evidence type="ECO:0000313" key="8">
    <source>
        <dbReference type="EMBL" id="KAF7124148.1"/>
    </source>
</evidence>
<dbReference type="Gene3D" id="2.20.25.80">
    <property type="entry name" value="WRKY domain"/>
    <property type="match status" value="2"/>
</dbReference>
<feature type="domain" description="WRKY" evidence="7">
    <location>
        <begin position="325"/>
        <end position="366"/>
    </location>
</feature>